<evidence type="ECO:0000256" key="1">
    <source>
        <dbReference type="SAM" id="MobiDB-lite"/>
    </source>
</evidence>
<reference evidence="2" key="1">
    <citation type="submission" date="2014-11" db="EMBL/GenBank/DDBJ databases">
        <authorList>
            <person name="Otto D Thomas"/>
            <person name="Naeem Raeece"/>
        </authorList>
    </citation>
    <scope>NUCLEOTIDE SEQUENCE</scope>
</reference>
<proteinExistence type="predicted"/>
<accession>A0A0G4HLI1</accession>
<organism evidence="2">
    <name type="scientific">Chromera velia CCMP2878</name>
    <dbReference type="NCBI Taxonomy" id="1169474"/>
    <lineage>
        <taxon>Eukaryota</taxon>
        <taxon>Sar</taxon>
        <taxon>Alveolata</taxon>
        <taxon>Colpodellida</taxon>
        <taxon>Chromeraceae</taxon>
        <taxon>Chromera</taxon>
    </lineage>
</organism>
<gene>
    <name evidence="2" type="ORF">Cvel_7356</name>
</gene>
<evidence type="ECO:0000313" key="2">
    <source>
        <dbReference type="EMBL" id="CEM44982.1"/>
    </source>
</evidence>
<sequence length="66" mass="7080">MYSVPLREASRGIRCDSDFLSSSLSLFLPITTSTLIRDPGVTDPEDTSAALQAPVSPKDSPAVWRG</sequence>
<protein>
    <submittedName>
        <fullName evidence="2">Uncharacterized protein</fullName>
    </submittedName>
</protein>
<dbReference type="VEuPathDB" id="CryptoDB:Cvel_7356"/>
<name>A0A0G4HLI1_9ALVE</name>
<dbReference type="EMBL" id="CDMZ01003067">
    <property type="protein sequence ID" value="CEM44982.1"/>
    <property type="molecule type" value="Genomic_DNA"/>
</dbReference>
<feature type="region of interest" description="Disordered" evidence="1">
    <location>
        <begin position="37"/>
        <end position="66"/>
    </location>
</feature>
<dbReference type="AlphaFoldDB" id="A0A0G4HLI1"/>